<keyword evidence="4" id="KW-0269">Exonuclease</keyword>
<sequence>MTVNKQWVTGSSEELLPSLVEEFKISPLVQKVLAARGLTERSEIAALLTDQKTHDPFLMYDMAKAVDRIHEAVSNDEPILVYGDYDADGVTSVTVLMYALEQLGAMADFYIPNRFTEGYGPNETAFKEAADDGVGLIITVDNGIKGRHEVTVAKSLGVDVIITDHHEIGDALPDAYAVIHPAHPDGHYPCPHLAGVGVAYKLAAALLGQDIPEMLGLTAVGTVSDLVPLTDENRTLVKLGLRELNQRPPVGIKALLQQAGHKGLVTEETIGFMIGPRLNAVGRLDDARPAADLLMEQDMTSAVFLAEQVEQLNVERKSIVETIVEQAAAAAEDKVARGFNFLVIAGEDWNEGVLGIVASKLMDRYYLPVIVLNINREAGYAKGSARSIPQLSMYDYLDQEIELLTKFGGHHMAAGLTLPLDNVSELESRLNDRLDRYLAEHELQPAIIIDADVTLDELTVDHIYELDRLRPFGTANPQPIFSITGSTITQIKAIGQQANHLKMTLNGRLNVLKWSAGELVRKFPEGTTVDVCGRLQLNEWNNHVSPQLMMEDMKSDQILMVDFRNQHPRTFAFLKDEPVIYVINRNRRKNSDHYYFYGDNIAGHDKIVLRDLPDNLDLFQQTMRSSTASQMYIIFHEAKQVYFEGMPSLQQFRELYKLMVNRPVVLSQHGMTLTARLNVTPNVLLFMLAVLTELGVVSVTGETYQLDLTAGKVDIPSAVCYQQREQQLKMEQQLLFASFDSIKQLILDNMN</sequence>
<dbReference type="GO" id="GO:0004527">
    <property type="term" value="F:exonuclease activity"/>
    <property type="evidence" value="ECO:0007669"/>
    <property type="project" value="UniProtKB-KW"/>
</dbReference>
<proteinExistence type="predicted"/>
<evidence type="ECO:0000259" key="1">
    <source>
        <dbReference type="Pfam" id="PF01368"/>
    </source>
</evidence>
<dbReference type="NCBIfam" id="TIGR00644">
    <property type="entry name" value="recJ"/>
    <property type="match status" value="1"/>
</dbReference>
<reference evidence="4 5" key="1">
    <citation type="submission" date="2019-09" db="EMBL/GenBank/DDBJ databases">
        <authorList>
            <person name="Mazhar S."/>
            <person name="Altermann E."/>
            <person name="Hill C."/>
            <person name="Mcauliffe O."/>
        </authorList>
    </citation>
    <scope>NUCLEOTIDE SEQUENCE [LARGE SCALE GENOMIC DNA]</scope>
    <source>
        <strain evidence="4 5">ATCC 51831</strain>
    </source>
</reference>
<keyword evidence="5" id="KW-1185">Reference proteome</keyword>
<evidence type="ECO:0000259" key="3">
    <source>
        <dbReference type="Pfam" id="PF10141"/>
    </source>
</evidence>
<keyword evidence="4" id="KW-0540">Nuclease</keyword>
<dbReference type="RefSeq" id="WP_149458480.1">
    <property type="nucleotide sequence ID" value="NZ_SCWC02000002.1"/>
</dbReference>
<dbReference type="InterPro" id="IPR003156">
    <property type="entry name" value="DHHA1_dom"/>
</dbReference>
<dbReference type="InterPro" id="IPR038763">
    <property type="entry name" value="DHH_sf"/>
</dbReference>
<dbReference type="PANTHER" id="PTHR30255">
    <property type="entry name" value="SINGLE-STRANDED-DNA-SPECIFIC EXONUCLEASE RECJ"/>
    <property type="match status" value="1"/>
</dbReference>
<feature type="domain" description="Single-stranded-DNA-specific exonuclease RecJ C-terminal" evidence="3">
    <location>
        <begin position="551"/>
        <end position="745"/>
    </location>
</feature>
<evidence type="ECO:0000313" key="5">
    <source>
        <dbReference type="Proteomes" id="UP000295735"/>
    </source>
</evidence>
<accession>A0ABQ6R9Q7</accession>
<dbReference type="Gene3D" id="3.90.1640.30">
    <property type="match status" value="1"/>
</dbReference>
<dbReference type="Pfam" id="PF01368">
    <property type="entry name" value="DHH"/>
    <property type="match status" value="1"/>
</dbReference>
<gene>
    <name evidence="4" type="primary">recJ</name>
    <name evidence="4" type="ORF">ERX35_003225</name>
</gene>
<feature type="domain" description="DHHA1" evidence="2">
    <location>
        <begin position="340"/>
        <end position="433"/>
    </location>
</feature>
<dbReference type="Gene3D" id="3.10.310.30">
    <property type="match status" value="1"/>
</dbReference>
<dbReference type="SUPFAM" id="SSF64182">
    <property type="entry name" value="DHH phosphoesterases"/>
    <property type="match status" value="1"/>
</dbReference>
<comment type="caution">
    <text evidence="4">The sequence shown here is derived from an EMBL/GenBank/DDBJ whole genome shotgun (WGS) entry which is preliminary data.</text>
</comment>
<dbReference type="Proteomes" id="UP000295735">
    <property type="component" value="Unassembled WGS sequence"/>
</dbReference>
<evidence type="ECO:0000313" key="4">
    <source>
        <dbReference type="EMBL" id="KAA1040013.1"/>
    </source>
</evidence>
<name>A0ABQ6R9Q7_9STAP</name>
<dbReference type="EMBL" id="SCWC02000002">
    <property type="protein sequence ID" value="KAA1040013.1"/>
    <property type="molecule type" value="Genomic_DNA"/>
</dbReference>
<organism evidence="4 5">
    <name type="scientific">Macrococcus equipercicus</name>
    <dbReference type="NCBI Taxonomy" id="69967"/>
    <lineage>
        <taxon>Bacteria</taxon>
        <taxon>Bacillati</taxon>
        <taxon>Bacillota</taxon>
        <taxon>Bacilli</taxon>
        <taxon>Bacillales</taxon>
        <taxon>Staphylococcaceae</taxon>
        <taxon>Macrococcus</taxon>
    </lineage>
</organism>
<dbReference type="Pfam" id="PF10141">
    <property type="entry name" value="ssDNA-exonuc_C"/>
    <property type="match status" value="1"/>
</dbReference>
<evidence type="ECO:0000259" key="2">
    <source>
        <dbReference type="Pfam" id="PF02272"/>
    </source>
</evidence>
<dbReference type="InterPro" id="IPR018779">
    <property type="entry name" value="RecJ_C"/>
</dbReference>
<keyword evidence="4" id="KW-0378">Hydrolase</keyword>
<dbReference type="InterPro" id="IPR051673">
    <property type="entry name" value="SSDNA_exonuclease_RecJ"/>
</dbReference>
<dbReference type="Pfam" id="PF02272">
    <property type="entry name" value="DHHA1"/>
    <property type="match status" value="1"/>
</dbReference>
<dbReference type="InterPro" id="IPR001667">
    <property type="entry name" value="DDH_dom"/>
</dbReference>
<protein>
    <submittedName>
        <fullName evidence="4">Single-stranded-DNA-specific exonuclease RecJ</fullName>
    </submittedName>
</protein>
<dbReference type="InterPro" id="IPR004610">
    <property type="entry name" value="RecJ"/>
</dbReference>
<feature type="domain" description="DDH" evidence="1">
    <location>
        <begin position="79"/>
        <end position="222"/>
    </location>
</feature>
<dbReference type="PANTHER" id="PTHR30255:SF2">
    <property type="entry name" value="SINGLE-STRANDED-DNA-SPECIFIC EXONUCLEASE RECJ"/>
    <property type="match status" value="1"/>
</dbReference>